<dbReference type="EMBL" id="UINC01025861">
    <property type="protein sequence ID" value="SVB02248.1"/>
    <property type="molecule type" value="Genomic_DNA"/>
</dbReference>
<evidence type="ECO:0000313" key="1">
    <source>
        <dbReference type="EMBL" id="SVB02248.1"/>
    </source>
</evidence>
<dbReference type="Pfam" id="PF08734">
    <property type="entry name" value="GYD"/>
    <property type="match status" value="1"/>
</dbReference>
<reference evidence="1" key="1">
    <citation type="submission" date="2018-05" db="EMBL/GenBank/DDBJ databases">
        <authorList>
            <person name="Lanie J.A."/>
            <person name="Ng W.-L."/>
            <person name="Kazmierczak K.M."/>
            <person name="Andrzejewski T.M."/>
            <person name="Davidsen T.M."/>
            <person name="Wayne K.J."/>
            <person name="Tettelin H."/>
            <person name="Glass J.I."/>
            <person name="Rusch D."/>
            <person name="Podicherti R."/>
            <person name="Tsui H.-C.T."/>
            <person name="Winkler M.E."/>
        </authorList>
    </citation>
    <scope>NUCLEOTIDE SEQUENCE</scope>
</reference>
<proteinExistence type="predicted"/>
<dbReference type="InterPro" id="IPR014845">
    <property type="entry name" value="GYD/TTHA1554"/>
</dbReference>
<sequence>MNIILLGTYNPAALKGLMSGSDRRAAVDSALAAIGGTVEHLAFTRGGYDVVVRATVPDSASLIGLVVAIKATGAFEKADYLEEIDMSAVLDAANKVAYTPPT</sequence>
<evidence type="ECO:0008006" key="2">
    <source>
        <dbReference type="Google" id="ProtNLM"/>
    </source>
</evidence>
<gene>
    <name evidence="1" type="ORF">METZ01_LOCUS155102</name>
</gene>
<organism evidence="1">
    <name type="scientific">marine metagenome</name>
    <dbReference type="NCBI Taxonomy" id="408172"/>
    <lineage>
        <taxon>unclassified sequences</taxon>
        <taxon>metagenomes</taxon>
        <taxon>ecological metagenomes</taxon>
    </lineage>
</organism>
<accession>A0A382ALA6</accession>
<protein>
    <recommendedName>
        <fullName evidence="2">GYD domain-containing protein</fullName>
    </recommendedName>
</protein>
<name>A0A382ALA6_9ZZZZ</name>
<dbReference type="AlphaFoldDB" id="A0A382ALA6"/>